<dbReference type="AlphaFoldDB" id="A0A1M5U4X0"/>
<evidence type="ECO:0000256" key="1">
    <source>
        <dbReference type="ARBA" id="ARBA00022679"/>
    </source>
</evidence>
<keyword evidence="2" id="KW-0012">Acyltransferase</keyword>
<dbReference type="RefSeq" id="WP_067655614.1">
    <property type="nucleotide sequence ID" value="NZ_FQXG01000003.1"/>
</dbReference>
<evidence type="ECO:0000256" key="2">
    <source>
        <dbReference type="ARBA" id="ARBA00023315"/>
    </source>
</evidence>
<dbReference type="Pfam" id="PF00583">
    <property type="entry name" value="Acetyltransf_1"/>
    <property type="match status" value="1"/>
</dbReference>
<gene>
    <name evidence="4" type="ORF">SAMN02745129_2406</name>
</gene>
<dbReference type="InterPro" id="IPR000182">
    <property type="entry name" value="GNAT_dom"/>
</dbReference>
<evidence type="ECO:0000259" key="3">
    <source>
        <dbReference type="PROSITE" id="PS51186"/>
    </source>
</evidence>
<evidence type="ECO:0000313" key="4">
    <source>
        <dbReference type="EMBL" id="SHH57906.1"/>
    </source>
</evidence>
<reference evidence="4 5" key="1">
    <citation type="submission" date="2016-11" db="EMBL/GenBank/DDBJ databases">
        <authorList>
            <person name="Jaros S."/>
            <person name="Januszkiewicz K."/>
            <person name="Wedrychowicz H."/>
        </authorList>
    </citation>
    <scope>NUCLEOTIDE SEQUENCE [LARGE SCALE GENOMIC DNA]</scope>
    <source>
        <strain evidence="4 5">DSM 16917</strain>
    </source>
</reference>
<protein>
    <submittedName>
        <fullName evidence="4">Ribosomal protein S18 acetylase RimI</fullName>
    </submittedName>
</protein>
<dbReference type="SUPFAM" id="SSF55729">
    <property type="entry name" value="Acyl-CoA N-acyltransferases (Nat)"/>
    <property type="match status" value="1"/>
</dbReference>
<dbReference type="Gene3D" id="3.40.630.30">
    <property type="match status" value="1"/>
</dbReference>
<accession>A0A1M5U4X0</accession>
<evidence type="ECO:0000313" key="5">
    <source>
        <dbReference type="Proteomes" id="UP000184268"/>
    </source>
</evidence>
<dbReference type="PROSITE" id="PS51186">
    <property type="entry name" value="GNAT"/>
    <property type="match status" value="1"/>
</dbReference>
<keyword evidence="4" id="KW-0689">Ribosomal protein</keyword>
<dbReference type="PANTHER" id="PTHR43072:SF23">
    <property type="entry name" value="UPF0039 PROTEIN C11D3.02C"/>
    <property type="match status" value="1"/>
</dbReference>
<keyword evidence="1" id="KW-0808">Transferase</keyword>
<dbReference type="GO" id="GO:0005840">
    <property type="term" value="C:ribosome"/>
    <property type="evidence" value="ECO:0007669"/>
    <property type="project" value="UniProtKB-KW"/>
</dbReference>
<dbReference type="PANTHER" id="PTHR43072">
    <property type="entry name" value="N-ACETYLTRANSFERASE"/>
    <property type="match status" value="1"/>
</dbReference>
<dbReference type="GO" id="GO:0016747">
    <property type="term" value="F:acyltransferase activity, transferring groups other than amino-acyl groups"/>
    <property type="evidence" value="ECO:0007669"/>
    <property type="project" value="InterPro"/>
</dbReference>
<name>A0A1M5U4X0_9GAMM</name>
<keyword evidence="4" id="KW-0687">Ribonucleoprotein</keyword>
<dbReference type="Proteomes" id="UP000184268">
    <property type="component" value="Unassembled WGS sequence"/>
</dbReference>
<dbReference type="InterPro" id="IPR016181">
    <property type="entry name" value="Acyl_CoA_acyltransferase"/>
</dbReference>
<feature type="domain" description="N-acetyltransferase" evidence="3">
    <location>
        <begin position="3"/>
        <end position="181"/>
    </location>
</feature>
<dbReference type="EMBL" id="FQXG01000003">
    <property type="protein sequence ID" value="SHH57906.1"/>
    <property type="molecule type" value="Genomic_DNA"/>
</dbReference>
<sequence length="181" mass="20482">MKVRLREASAKDAAAIVEINNSHMKGDRDTGFLVKPLATHTLKKALRLGNATYFVAEVNQSDIIGFVQISGAIEKAVVRSIHWDNQIQYENFQTRKYRCIEKIAVRKEYGKHGIGSLIMNEVSQLFKGFTLYSFIVVKPITNSPSIRLHEKMGFESAGHFRPHSYAGYSNYESLLMVKANK</sequence>
<organism evidence="4 5">
    <name type="scientific">Ferrimonas marina</name>
    <dbReference type="NCBI Taxonomy" id="299255"/>
    <lineage>
        <taxon>Bacteria</taxon>
        <taxon>Pseudomonadati</taxon>
        <taxon>Pseudomonadota</taxon>
        <taxon>Gammaproteobacteria</taxon>
        <taxon>Alteromonadales</taxon>
        <taxon>Ferrimonadaceae</taxon>
        <taxon>Ferrimonas</taxon>
    </lineage>
</organism>
<keyword evidence="5" id="KW-1185">Reference proteome</keyword>
<dbReference type="STRING" id="299255.SAMN02745129_2406"/>
<dbReference type="OrthoDB" id="5459937at2"/>
<proteinExistence type="predicted"/>